<gene>
    <name evidence="5" type="ORF">ABS361_00275</name>
</gene>
<dbReference type="FunFam" id="3.30.70.270:FF:000001">
    <property type="entry name" value="Diguanylate cyclase domain protein"/>
    <property type="match status" value="1"/>
</dbReference>
<comment type="catalytic activity">
    <reaction evidence="2">
        <text>2 GTP = 3',3'-c-di-GMP + 2 diphosphate</text>
        <dbReference type="Rhea" id="RHEA:24898"/>
        <dbReference type="ChEBI" id="CHEBI:33019"/>
        <dbReference type="ChEBI" id="CHEBI:37565"/>
        <dbReference type="ChEBI" id="CHEBI:58805"/>
        <dbReference type="EC" id="2.7.7.65"/>
    </reaction>
</comment>
<dbReference type="SMART" id="SM00267">
    <property type="entry name" value="GGDEF"/>
    <property type="match status" value="1"/>
</dbReference>
<proteinExistence type="predicted"/>
<dbReference type="InterPro" id="IPR043128">
    <property type="entry name" value="Rev_trsase/Diguanyl_cyclase"/>
</dbReference>
<dbReference type="Gene3D" id="3.30.70.270">
    <property type="match status" value="1"/>
</dbReference>
<dbReference type="Pfam" id="PF00990">
    <property type="entry name" value="GGDEF"/>
    <property type="match status" value="1"/>
</dbReference>
<dbReference type="AlphaFoldDB" id="A0AAU7XAL2"/>
<keyword evidence="5" id="KW-0808">Transferase</keyword>
<keyword evidence="5" id="KW-0548">Nucleotidyltransferase</keyword>
<dbReference type="InterPro" id="IPR050469">
    <property type="entry name" value="Diguanylate_Cyclase"/>
</dbReference>
<dbReference type="EC" id="2.7.7.65" evidence="1"/>
<dbReference type="PROSITE" id="PS50887">
    <property type="entry name" value="GGDEF"/>
    <property type="match status" value="1"/>
</dbReference>
<dbReference type="InterPro" id="IPR000160">
    <property type="entry name" value="GGDEF_dom"/>
</dbReference>
<dbReference type="GO" id="GO:0043709">
    <property type="term" value="P:cell adhesion involved in single-species biofilm formation"/>
    <property type="evidence" value="ECO:0007669"/>
    <property type="project" value="TreeGrafter"/>
</dbReference>
<dbReference type="RefSeq" id="WP_407049876.1">
    <property type="nucleotide sequence ID" value="NZ_CP158568.1"/>
</dbReference>
<accession>A0AAU7XAL2</accession>
<dbReference type="GO" id="GO:1902201">
    <property type="term" value="P:negative regulation of bacterial-type flagellum-dependent cell motility"/>
    <property type="evidence" value="ECO:0007669"/>
    <property type="project" value="TreeGrafter"/>
</dbReference>
<evidence type="ECO:0000256" key="3">
    <source>
        <dbReference type="SAM" id="MobiDB-lite"/>
    </source>
</evidence>
<dbReference type="PANTHER" id="PTHR45138">
    <property type="entry name" value="REGULATORY COMPONENTS OF SENSORY TRANSDUCTION SYSTEM"/>
    <property type="match status" value="1"/>
</dbReference>
<reference evidence="5" key="1">
    <citation type="submission" date="2024-06" db="EMBL/GenBank/DDBJ databases">
        <title>Methylostella associata gen. nov., sp. nov., a novel Ancalomicrobiaceae-affiliated facultatively methylotrophic bacteria that feed on methanotrophs of the genus Methylococcus.</title>
        <authorList>
            <person name="Saltykova V."/>
            <person name="Danilova O.V."/>
            <person name="Oshkin I.Y."/>
            <person name="Belova S.E."/>
            <person name="Pimenov N.V."/>
            <person name="Dedysh S.N."/>
        </authorList>
    </citation>
    <scope>NUCLEOTIDE SEQUENCE</scope>
    <source>
        <strain evidence="5">S20</strain>
    </source>
</reference>
<dbReference type="NCBIfam" id="TIGR00254">
    <property type="entry name" value="GGDEF"/>
    <property type="match status" value="1"/>
</dbReference>
<dbReference type="SUPFAM" id="SSF55073">
    <property type="entry name" value="Nucleotide cyclase"/>
    <property type="match status" value="1"/>
</dbReference>
<protein>
    <recommendedName>
        <fullName evidence="1">diguanylate cyclase</fullName>
        <ecNumber evidence="1">2.7.7.65</ecNumber>
    </recommendedName>
</protein>
<feature type="region of interest" description="Disordered" evidence="3">
    <location>
        <begin position="1"/>
        <end position="52"/>
    </location>
</feature>
<evidence type="ECO:0000259" key="4">
    <source>
        <dbReference type="PROSITE" id="PS50887"/>
    </source>
</evidence>
<sequence>MAQGEDPAKHLRNSEGHADVTGRETVVTGPCSPAIFPQTWPPAMNTERDTSYDADSLTPVRLLEGMDAAEPPLDGDDPALLRATIARLRAGIASRDRRILELEAIAHADELTGLLNRRGFLQELERAIQLSRRYGMVTSLLYIDLDGFKTVNDQFGHSAGDAALAKLAERLTGALRTSDIVGRLGGDEFAALLWRSDEARARMTAERLIRAITAEPIATRRGPARLGASIGAVEIGPDDTAAAVLARADKAMYADKNSRRPRYEG</sequence>
<dbReference type="EMBL" id="CP158568">
    <property type="protein sequence ID" value="XBY44784.1"/>
    <property type="molecule type" value="Genomic_DNA"/>
</dbReference>
<organism evidence="5">
    <name type="scientific">Methyloraptor flagellatus</name>
    <dbReference type="NCBI Taxonomy" id="3162530"/>
    <lineage>
        <taxon>Bacteria</taxon>
        <taxon>Pseudomonadati</taxon>
        <taxon>Pseudomonadota</taxon>
        <taxon>Alphaproteobacteria</taxon>
        <taxon>Hyphomicrobiales</taxon>
        <taxon>Ancalomicrobiaceae</taxon>
        <taxon>Methyloraptor</taxon>
    </lineage>
</organism>
<dbReference type="GO" id="GO:0052621">
    <property type="term" value="F:diguanylate cyclase activity"/>
    <property type="evidence" value="ECO:0007669"/>
    <property type="project" value="UniProtKB-EC"/>
</dbReference>
<feature type="domain" description="GGDEF" evidence="4">
    <location>
        <begin position="136"/>
        <end position="265"/>
    </location>
</feature>
<evidence type="ECO:0000256" key="1">
    <source>
        <dbReference type="ARBA" id="ARBA00012528"/>
    </source>
</evidence>
<name>A0AAU7XAL2_9HYPH</name>
<dbReference type="CDD" id="cd01949">
    <property type="entry name" value="GGDEF"/>
    <property type="match status" value="1"/>
</dbReference>
<evidence type="ECO:0000313" key="5">
    <source>
        <dbReference type="EMBL" id="XBY44784.1"/>
    </source>
</evidence>
<dbReference type="KEGG" id="mflg:ABS361_00275"/>
<dbReference type="PANTHER" id="PTHR45138:SF9">
    <property type="entry name" value="DIGUANYLATE CYCLASE DGCM-RELATED"/>
    <property type="match status" value="1"/>
</dbReference>
<evidence type="ECO:0000256" key="2">
    <source>
        <dbReference type="ARBA" id="ARBA00034247"/>
    </source>
</evidence>
<feature type="compositionally biased region" description="Basic and acidic residues" evidence="3">
    <location>
        <begin position="1"/>
        <end position="22"/>
    </location>
</feature>
<dbReference type="InterPro" id="IPR029787">
    <property type="entry name" value="Nucleotide_cyclase"/>
</dbReference>
<dbReference type="GO" id="GO:0005886">
    <property type="term" value="C:plasma membrane"/>
    <property type="evidence" value="ECO:0007669"/>
    <property type="project" value="TreeGrafter"/>
</dbReference>